<name>A0A8H3UE84_VENIN</name>
<sequence>MKASQKSVAFVLEPQIRIVAPAPRRRGITSNMEKTVYEAFHTDEGITEELLQEAARLFSENYGVWDKQAPHKVGKFAKEGAPVRLSKSKLRNEYLPSGISSYARVFVDGNLAGNALACRWSVDGKIICWITQLVVHRDYRERGLARGLLDQINRDGSDIYGVMSSHPAACLAAARAFGNSMDHVSLDFMKAHAESMMKVSPVEYIRDAKLAGSLFDSKDTTGRICCVNSGFFVDHSEPLEALAWSDDPALCCWQESIEGSDEMMYKRLRLSPLCGQDSFVPSPLSHFFLPTQLTFTHNSIKMAAVAVTAVRPIPGVHLPLTRDHLNKSNTTYNAIPRISSDMHINQDHVKILLGIFVKHGVREKIGIHRLHKHDDILEKQVKLETKLKTKPGKWIKPVSIDSLNLNAIHPVVFKFVSVFSAGELFLRLDPYEFAEGPSPVSIYDVDNSSCMEEVGEYITKNNLADVIALKFLDPDEDSRQLKESTAEIEVGKYGTIVLPTSMMIGGKLIPTGWPDSKQPYDPEGDAPPGEHWNEAKSSTGAITHKVHVDSIENERELLDELVRQGIITA</sequence>
<organism evidence="2 3">
    <name type="scientific">Venturia inaequalis</name>
    <name type="common">Apple scab fungus</name>
    <dbReference type="NCBI Taxonomy" id="5025"/>
    <lineage>
        <taxon>Eukaryota</taxon>
        <taxon>Fungi</taxon>
        <taxon>Dikarya</taxon>
        <taxon>Ascomycota</taxon>
        <taxon>Pezizomycotina</taxon>
        <taxon>Dothideomycetes</taxon>
        <taxon>Pleosporomycetidae</taxon>
        <taxon>Venturiales</taxon>
        <taxon>Venturiaceae</taxon>
        <taxon>Venturia</taxon>
    </lineage>
</organism>
<evidence type="ECO:0000313" key="2">
    <source>
        <dbReference type="EMBL" id="KAE9968375.1"/>
    </source>
</evidence>
<evidence type="ECO:0000256" key="1">
    <source>
        <dbReference type="SAM" id="MobiDB-lite"/>
    </source>
</evidence>
<proteinExistence type="predicted"/>
<dbReference type="InterPro" id="IPR016181">
    <property type="entry name" value="Acyl_CoA_acyltransferase"/>
</dbReference>
<accession>A0A8H3UE84</accession>
<dbReference type="SUPFAM" id="SSF55729">
    <property type="entry name" value="Acyl-CoA N-acyltransferases (Nat)"/>
    <property type="match status" value="1"/>
</dbReference>
<dbReference type="AlphaFoldDB" id="A0A8H3UE84"/>
<evidence type="ECO:0000313" key="3">
    <source>
        <dbReference type="Proteomes" id="UP000433883"/>
    </source>
</evidence>
<dbReference type="Gene3D" id="3.40.630.30">
    <property type="match status" value="1"/>
</dbReference>
<evidence type="ECO:0008006" key="4">
    <source>
        <dbReference type="Google" id="ProtNLM"/>
    </source>
</evidence>
<protein>
    <recommendedName>
        <fullName evidence="4">N-acetyltransferase domain-containing protein</fullName>
    </recommendedName>
</protein>
<gene>
    <name evidence="2" type="ORF">BLS_005895</name>
</gene>
<reference evidence="2 3" key="1">
    <citation type="submission" date="2019-11" db="EMBL/GenBank/DDBJ databases">
        <title>Venturia inaequalis Genome Resource.</title>
        <authorList>
            <person name="Lichtner F.J."/>
        </authorList>
    </citation>
    <scope>NUCLEOTIDE SEQUENCE [LARGE SCALE GENOMIC DNA]</scope>
    <source>
        <strain evidence="2">Bline_iso_100314</strain>
    </source>
</reference>
<dbReference type="CDD" id="cd04301">
    <property type="entry name" value="NAT_SF"/>
    <property type="match status" value="1"/>
</dbReference>
<dbReference type="EMBL" id="WNWQ01000416">
    <property type="protein sequence ID" value="KAE9968375.1"/>
    <property type="molecule type" value="Genomic_DNA"/>
</dbReference>
<dbReference type="Proteomes" id="UP000433883">
    <property type="component" value="Unassembled WGS sequence"/>
</dbReference>
<comment type="caution">
    <text evidence="2">The sequence shown here is derived from an EMBL/GenBank/DDBJ whole genome shotgun (WGS) entry which is preliminary data.</text>
</comment>
<feature type="region of interest" description="Disordered" evidence="1">
    <location>
        <begin position="513"/>
        <end position="539"/>
    </location>
</feature>